<feature type="domain" description="ASCH" evidence="1">
    <location>
        <begin position="6"/>
        <end position="72"/>
    </location>
</feature>
<name>A0A1Q9GA57_9GAMM</name>
<dbReference type="STRING" id="1903952.BIT28_03380"/>
<keyword evidence="3" id="KW-1185">Reference proteome</keyword>
<dbReference type="Pfam" id="PF12961">
    <property type="entry name" value="DUF3850"/>
    <property type="match status" value="1"/>
</dbReference>
<organism evidence="2 3">
    <name type="scientific">Photobacterium proteolyticum</name>
    <dbReference type="NCBI Taxonomy" id="1903952"/>
    <lineage>
        <taxon>Bacteria</taxon>
        <taxon>Pseudomonadati</taxon>
        <taxon>Pseudomonadota</taxon>
        <taxon>Gammaproteobacteria</taxon>
        <taxon>Vibrionales</taxon>
        <taxon>Vibrionaceae</taxon>
        <taxon>Photobacterium</taxon>
    </lineage>
</organism>
<sequence>MKRHHLKIKPDYLKAILDGDKTFEIRKNDRDFQVGDRVHLYDGERYLIIRIKYITDFAQQEGYVVFSFDWIHGGVL</sequence>
<accession>A0A1Q9GA57</accession>
<dbReference type="AlphaFoldDB" id="A0A1Q9GA57"/>
<dbReference type="EMBL" id="MJIL01000095">
    <property type="protein sequence ID" value="OLQ71221.1"/>
    <property type="molecule type" value="Genomic_DNA"/>
</dbReference>
<reference evidence="2 3" key="1">
    <citation type="submission" date="2016-09" db="EMBL/GenBank/DDBJ databases">
        <title>Photobacterium proteolyticum sp. nov. a protease producing bacterium isolated from ocean sediments of Laizhou Bay.</title>
        <authorList>
            <person name="Li Y."/>
        </authorList>
    </citation>
    <scope>NUCLEOTIDE SEQUENCE [LARGE SCALE GENOMIC DNA]</scope>
    <source>
        <strain evidence="2 3">13-12</strain>
    </source>
</reference>
<dbReference type="SUPFAM" id="SSF88697">
    <property type="entry name" value="PUA domain-like"/>
    <property type="match status" value="1"/>
</dbReference>
<dbReference type="OrthoDB" id="1700487at2"/>
<dbReference type="Gene3D" id="2.30.130.30">
    <property type="entry name" value="Hypothetical protein"/>
    <property type="match status" value="1"/>
</dbReference>
<dbReference type="SMART" id="SM01022">
    <property type="entry name" value="ASCH"/>
    <property type="match status" value="1"/>
</dbReference>
<dbReference type="InterPro" id="IPR039440">
    <property type="entry name" value="DUF3850"/>
</dbReference>
<comment type="caution">
    <text evidence="2">The sequence shown here is derived from an EMBL/GenBank/DDBJ whole genome shotgun (WGS) entry which is preliminary data.</text>
</comment>
<dbReference type="Proteomes" id="UP000186905">
    <property type="component" value="Unassembled WGS sequence"/>
</dbReference>
<dbReference type="RefSeq" id="WP_075767499.1">
    <property type="nucleotide sequence ID" value="NZ_MJIL01000095.1"/>
</dbReference>
<evidence type="ECO:0000313" key="3">
    <source>
        <dbReference type="Proteomes" id="UP000186905"/>
    </source>
</evidence>
<protein>
    <submittedName>
        <fullName evidence="2">RNA-binding protein</fullName>
    </submittedName>
</protein>
<evidence type="ECO:0000259" key="1">
    <source>
        <dbReference type="SMART" id="SM01022"/>
    </source>
</evidence>
<gene>
    <name evidence="2" type="ORF">BIT28_03380</name>
</gene>
<proteinExistence type="predicted"/>
<dbReference type="InterPro" id="IPR015947">
    <property type="entry name" value="PUA-like_sf"/>
</dbReference>
<evidence type="ECO:0000313" key="2">
    <source>
        <dbReference type="EMBL" id="OLQ71221.1"/>
    </source>
</evidence>
<dbReference type="InterPro" id="IPR007374">
    <property type="entry name" value="ASCH_domain"/>
</dbReference>